<evidence type="ECO:0000256" key="2">
    <source>
        <dbReference type="ARBA" id="ARBA00023015"/>
    </source>
</evidence>
<dbReference type="Gene3D" id="1.10.10.60">
    <property type="entry name" value="Homeodomain-like"/>
    <property type="match status" value="2"/>
</dbReference>
<dbReference type="InterPro" id="IPR032783">
    <property type="entry name" value="AraC_lig"/>
</dbReference>
<dbReference type="Pfam" id="PF12833">
    <property type="entry name" value="HTH_18"/>
    <property type="match status" value="1"/>
</dbReference>
<dbReference type="InterPro" id="IPR050204">
    <property type="entry name" value="AraC_XylS_family_regulators"/>
</dbReference>
<feature type="domain" description="HTH araC/xylS-type" evidence="6">
    <location>
        <begin position="174"/>
        <end position="271"/>
    </location>
</feature>
<dbReference type="GO" id="GO:0003700">
    <property type="term" value="F:DNA-binding transcription factor activity"/>
    <property type="evidence" value="ECO:0007669"/>
    <property type="project" value="InterPro"/>
</dbReference>
<name>A0A1H5IR27_9PSED</name>
<dbReference type="Pfam" id="PF12852">
    <property type="entry name" value="Cupin_6"/>
    <property type="match status" value="1"/>
</dbReference>
<dbReference type="Proteomes" id="UP000198985">
    <property type="component" value="Unassembled WGS sequence"/>
</dbReference>
<dbReference type="PANTHER" id="PTHR46796:SF13">
    <property type="entry name" value="HTH-TYPE TRANSCRIPTIONAL ACTIVATOR RHAS"/>
    <property type="match status" value="1"/>
</dbReference>
<keyword evidence="3 7" id="KW-0238">DNA-binding</keyword>
<dbReference type="PROSITE" id="PS00041">
    <property type="entry name" value="HTH_ARAC_FAMILY_1"/>
    <property type="match status" value="1"/>
</dbReference>
<dbReference type="InterPro" id="IPR018060">
    <property type="entry name" value="HTH_AraC"/>
</dbReference>
<evidence type="ECO:0000256" key="4">
    <source>
        <dbReference type="ARBA" id="ARBA00023163"/>
    </source>
</evidence>
<comment type="function">
    <text evidence="5">Regulatory protein of the TOL plasmid xyl operons. XylS activates the xylXYZLTEGFJQKIH operon required for the degradation of toluene, m-xylene and p-xylene.</text>
</comment>
<evidence type="ECO:0000256" key="1">
    <source>
        <dbReference type="ARBA" id="ARBA00004496"/>
    </source>
</evidence>
<protein>
    <submittedName>
        <fullName evidence="7">AraC-type DNA-binding protein</fullName>
    </submittedName>
</protein>
<evidence type="ECO:0000256" key="5">
    <source>
        <dbReference type="ARBA" id="ARBA00037345"/>
    </source>
</evidence>
<dbReference type="GO" id="GO:0009893">
    <property type="term" value="P:positive regulation of metabolic process"/>
    <property type="evidence" value="ECO:0007669"/>
    <property type="project" value="UniProtKB-ARBA"/>
</dbReference>
<reference evidence="7 8" key="1">
    <citation type="submission" date="2016-10" db="EMBL/GenBank/DDBJ databases">
        <authorList>
            <person name="de Groot N.N."/>
        </authorList>
    </citation>
    <scope>NUCLEOTIDE SEQUENCE [LARGE SCALE GENOMIC DNA]</scope>
    <source>
        <strain evidence="7 8">BS3662</strain>
    </source>
</reference>
<dbReference type="SMART" id="SM00342">
    <property type="entry name" value="HTH_ARAC"/>
    <property type="match status" value="1"/>
</dbReference>
<dbReference type="GO" id="GO:0043565">
    <property type="term" value="F:sequence-specific DNA binding"/>
    <property type="evidence" value="ECO:0007669"/>
    <property type="project" value="InterPro"/>
</dbReference>
<sequence>MDILSEFFERTNLQGRLFFSGRVDGTLVLDKPPGMAFIHVISQGGIDMVQPGLPKISIAEPSVLFCPSSCRYQLRSNTVEGSELICASFQFGRNTLQPFPLGLKETLIFPIRELVNLSPVIGALLAEFQDCSAGRAKALNLLLEYIFVLIVRRAVADGLISSGLLFALQDGRLGAVFNQIHLRPDALWSVEKLAGLANMSRSKFSACFTQIMGISPMGYVTAWRMKVAQDMLREGVQIKVIAESVGYSSQASFSKSFLNVIGYPPAEWLKRDANAVQPSVTAHVQAAQNHAESTAYDI</sequence>
<dbReference type="InterPro" id="IPR009057">
    <property type="entry name" value="Homeodomain-like_sf"/>
</dbReference>
<evidence type="ECO:0000259" key="6">
    <source>
        <dbReference type="PROSITE" id="PS01124"/>
    </source>
</evidence>
<comment type="subcellular location">
    <subcellularLocation>
        <location evidence="1">Cytoplasm</location>
    </subcellularLocation>
</comment>
<evidence type="ECO:0000256" key="3">
    <source>
        <dbReference type="ARBA" id="ARBA00023125"/>
    </source>
</evidence>
<dbReference type="GO" id="GO:0005737">
    <property type="term" value="C:cytoplasm"/>
    <property type="evidence" value="ECO:0007669"/>
    <property type="project" value="UniProtKB-SubCell"/>
</dbReference>
<gene>
    <name evidence="7" type="ORF">SAMN04490194_2187</name>
</gene>
<dbReference type="PANTHER" id="PTHR46796">
    <property type="entry name" value="HTH-TYPE TRANSCRIPTIONAL ACTIVATOR RHAS-RELATED"/>
    <property type="match status" value="1"/>
</dbReference>
<keyword evidence="2" id="KW-0805">Transcription regulation</keyword>
<evidence type="ECO:0000313" key="8">
    <source>
        <dbReference type="Proteomes" id="UP000198985"/>
    </source>
</evidence>
<keyword evidence="4" id="KW-0804">Transcription</keyword>
<dbReference type="InterPro" id="IPR018062">
    <property type="entry name" value="HTH_AraC-typ_CS"/>
</dbReference>
<dbReference type="AlphaFoldDB" id="A0A1H5IR27"/>
<dbReference type="RefSeq" id="WP_084317881.1">
    <property type="nucleotide sequence ID" value="NZ_FNTY01000002.1"/>
</dbReference>
<organism evidence="7 8">
    <name type="scientific">Pseudomonas migulae</name>
    <dbReference type="NCBI Taxonomy" id="78543"/>
    <lineage>
        <taxon>Bacteria</taxon>
        <taxon>Pseudomonadati</taxon>
        <taxon>Pseudomonadota</taxon>
        <taxon>Gammaproteobacteria</taxon>
        <taxon>Pseudomonadales</taxon>
        <taxon>Pseudomonadaceae</taxon>
        <taxon>Pseudomonas</taxon>
    </lineage>
</organism>
<dbReference type="EMBL" id="FNTY01000002">
    <property type="protein sequence ID" value="SEE42600.1"/>
    <property type="molecule type" value="Genomic_DNA"/>
</dbReference>
<proteinExistence type="predicted"/>
<dbReference type="PROSITE" id="PS01124">
    <property type="entry name" value="HTH_ARAC_FAMILY_2"/>
    <property type="match status" value="1"/>
</dbReference>
<evidence type="ECO:0000313" key="7">
    <source>
        <dbReference type="EMBL" id="SEE42600.1"/>
    </source>
</evidence>
<dbReference type="SUPFAM" id="SSF46689">
    <property type="entry name" value="Homeodomain-like"/>
    <property type="match status" value="2"/>
</dbReference>
<accession>A0A1H5IR27</accession>